<proteinExistence type="predicted"/>
<accession>A0A438D0J1</accession>
<dbReference type="Proteomes" id="UP000288805">
    <property type="component" value="Unassembled WGS sequence"/>
</dbReference>
<reference evidence="1 2" key="1">
    <citation type="journal article" date="2018" name="PLoS Genet.">
        <title>Population sequencing reveals clonal diversity and ancestral inbreeding in the grapevine cultivar Chardonnay.</title>
        <authorList>
            <person name="Roach M.J."/>
            <person name="Johnson D.L."/>
            <person name="Bohlmann J."/>
            <person name="van Vuuren H.J."/>
            <person name="Jones S.J."/>
            <person name="Pretorius I.S."/>
            <person name="Schmidt S.A."/>
            <person name="Borneman A.R."/>
        </authorList>
    </citation>
    <scope>NUCLEOTIDE SEQUENCE [LARGE SCALE GENOMIC DNA]</scope>
    <source>
        <strain evidence="2">cv. Chardonnay</strain>
        <tissue evidence="1">Leaf</tissue>
    </source>
</reference>
<comment type="caution">
    <text evidence="1">The sequence shown here is derived from an EMBL/GenBank/DDBJ whole genome shotgun (WGS) entry which is preliminary data.</text>
</comment>
<organism evidence="1 2">
    <name type="scientific">Vitis vinifera</name>
    <name type="common">Grape</name>
    <dbReference type="NCBI Taxonomy" id="29760"/>
    <lineage>
        <taxon>Eukaryota</taxon>
        <taxon>Viridiplantae</taxon>
        <taxon>Streptophyta</taxon>
        <taxon>Embryophyta</taxon>
        <taxon>Tracheophyta</taxon>
        <taxon>Spermatophyta</taxon>
        <taxon>Magnoliopsida</taxon>
        <taxon>eudicotyledons</taxon>
        <taxon>Gunneridae</taxon>
        <taxon>Pentapetalae</taxon>
        <taxon>rosids</taxon>
        <taxon>Vitales</taxon>
        <taxon>Vitaceae</taxon>
        <taxon>Viteae</taxon>
        <taxon>Vitis</taxon>
    </lineage>
</organism>
<protein>
    <submittedName>
        <fullName evidence="1">Uncharacterized protein</fullName>
    </submittedName>
</protein>
<evidence type="ECO:0000313" key="2">
    <source>
        <dbReference type="Proteomes" id="UP000288805"/>
    </source>
</evidence>
<sequence length="70" mass="8023">MPLNLLGEAKMSRIMGLETLPKIPIVDFSKENLKPGTDSWFPACNNVWHALEEYVEILGMFPYIILPYII</sequence>
<dbReference type="AlphaFoldDB" id="A0A438D0J1"/>
<gene>
    <name evidence="1" type="ORF">CK203_094772</name>
</gene>
<dbReference type="EMBL" id="QGNW01001869">
    <property type="protein sequence ID" value="RVW28965.1"/>
    <property type="molecule type" value="Genomic_DNA"/>
</dbReference>
<name>A0A438D0J1_VITVI</name>
<evidence type="ECO:0000313" key="1">
    <source>
        <dbReference type="EMBL" id="RVW28965.1"/>
    </source>
</evidence>